<keyword evidence="9 10" id="KW-0472">Membrane</keyword>
<evidence type="ECO:0000313" key="12">
    <source>
        <dbReference type="EMBL" id="SKA20136.1"/>
    </source>
</evidence>
<protein>
    <recommendedName>
        <fullName evidence="10">Type II secretion system protein K</fullName>
    </recommendedName>
</protein>
<dbReference type="GO" id="GO:0005886">
    <property type="term" value="C:plasma membrane"/>
    <property type="evidence" value="ECO:0007669"/>
    <property type="project" value="UniProtKB-SubCell"/>
</dbReference>
<name>A0A1T4RW91_9GAMM</name>
<organism evidence="12 13">
    <name type="scientific">Lysobacter spongiicola DSM 21749</name>
    <dbReference type="NCBI Taxonomy" id="1122188"/>
    <lineage>
        <taxon>Bacteria</taxon>
        <taxon>Pseudomonadati</taxon>
        <taxon>Pseudomonadota</taxon>
        <taxon>Gammaproteobacteria</taxon>
        <taxon>Lysobacterales</taxon>
        <taxon>Lysobacteraceae</taxon>
        <taxon>Novilysobacter</taxon>
    </lineage>
</organism>
<keyword evidence="7" id="KW-0653">Protein transport</keyword>
<dbReference type="AlphaFoldDB" id="A0A1T4RW91"/>
<accession>A0A1T4RW91</accession>
<dbReference type="RefSeq" id="WP_078758952.1">
    <property type="nucleotide sequence ID" value="NZ_FUXP01000011.1"/>
</dbReference>
<dbReference type="GO" id="GO:0009306">
    <property type="term" value="P:protein secretion"/>
    <property type="evidence" value="ECO:0007669"/>
    <property type="project" value="InterPro"/>
</dbReference>
<dbReference type="PANTHER" id="PTHR38831">
    <property type="entry name" value="TYPE II SECRETION SYSTEM PROTEIN K"/>
    <property type="match status" value="1"/>
</dbReference>
<keyword evidence="13" id="KW-1185">Reference proteome</keyword>
<dbReference type="InterPro" id="IPR038072">
    <property type="entry name" value="GspK_central_sf"/>
</dbReference>
<dbReference type="STRING" id="1122188.SAMN02745674_02407"/>
<dbReference type="Gene3D" id="1.10.40.60">
    <property type="entry name" value="EpsJ-like"/>
    <property type="match status" value="1"/>
</dbReference>
<dbReference type="Proteomes" id="UP000190061">
    <property type="component" value="Unassembled WGS sequence"/>
</dbReference>
<keyword evidence="8" id="KW-1133">Transmembrane helix</keyword>
<proteinExistence type="inferred from homology"/>
<dbReference type="InterPro" id="IPR049031">
    <property type="entry name" value="T2SSK_SAM-like_1st"/>
</dbReference>
<evidence type="ECO:0000256" key="4">
    <source>
        <dbReference type="ARBA" id="ARBA00022475"/>
    </source>
</evidence>
<dbReference type="EMBL" id="FUXP01000011">
    <property type="protein sequence ID" value="SKA20136.1"/>
    <property type="molecule type" value="Genomic_DNA"/>
</dbReference>
<feature type="domain" description="T2SS protein K first SAM-like" evidence="11">
    <location>
        <begin position="107"/>
        <end position="195"/>
    </location>
</feature>
<evidence type="ECO:0000256" key="10">
    <source>
        <dbReference type="PIRNR" id="PIRNR002786"/>
    </source>
</evidence>
<evidence type="ECO:0000256" key="6">
    <source>
        <dbReference type="ARBA" id="ARBA00022692"/>
    </source>
</evidence>
<gene>
    <name evidence="12" type="ORF">SAMN02745674_02407</name>
</gene>
<evidence type="ECO:0000256" key="2">
    <source>
        <dbReference type="ARBA" id="ARBA00007246"/>
    </source>
</evidence>
<evidence type="ECO:0000256" key="8">
    <source>
        <dbReference type="ARBA" id="ARBA00022989"/>
    </source>
</evidence>
<comment type="subcellular location">
    <subcellularLocation>
        <location evidence="1 10">Cell inner membrane</location>
    </subcellularLocation>
</comment>
<keyword evidence="6" id="KW-0812">Transmembrane</keyword>
<dbReference type="PANTHER" id="PTHR38831:SF2">
    <property type="entry name" value="TYPE II SECRETION SYSTEM PROTEIN K"/>
    <property type="match status" value="1"/>
</dbReference>
<keyword evidence="3 10" id="KW-0813">Transport</keyword>
<sequence>MKGTQVRKRHRGAALLLVLWLIVLLTALVGGFAMVARIERLQGLVLVRGVMADNAARAGLEYAVSQLQLPDPQARWQPDGRPYQWQYNGATVEVRIVDESGKVDLNEADPGLLGELFRAVGIEQVEAARLAAAVVDWRDTDPLTQAAGGAEDADYASAGRPYGAKDAPFEGIAELEQVLGFTPEIYALVAPHVTVHSKLPRPQPAFASAPVLDAIGLDGAALVEQRGREDATGAGVQGASHSGTYSIDSHARLADGRQSMLRAVVRAGGFAGSGMAYSALHWEEGASPR</sequence>
<evidence type="ECO:0000259" key="11">
    <source>
        <dbReference type="Pfam" id="PF21687"/>
    </source>
</evidence>
<evidence type="ECO:0000313" key="13">
    <source>
        <dbReference type="Proteomes" id="UP000190061"/>
    </source>
</evidence>
<dbReference type="PIRSF" id="PIRSF002786">
    <property type="entry name" value="XcpX"/>
    <property type="match status" value="1"/>
</dbReference>
<keyword evidence="4 10" id="KW-1003">Cell membrane</keyword>
<comment type="similarity">
    <text evidence="2 10">Belongs to the GSP K family.</text>
</comment>
<dbReference type="InterPro" id="IPR005628">
    <property type="entry name" value="GspK"/>
</dbReference>
<dbReference type="Pfam" id="PF21687">
    <property type="entry name" value="T2SSK_1st"/>
    <property type="match status" value="1"/>
</dbReference>
<dbReference type="SUPFAM" id="SSF158544">
    <property type="entry name" value="GspK insert domain-like"/>
    <property type="match status" value="1"/>
</dbReference>
<evidence type="ECO:0000256" key="9">
    <source>
        <dbReference type="ARBA" id="ARBA00023136"/>
    </source>
</evidence>
<keyword evidence="5 10" id="KW-0997">Cell inner membrane</keyword>
<evidence type="ECO:0000256" key="7">
    <source>
        <dbReference type="ARBA" id="ARBA00022927"/>
    </source>
</evidence>
<dbReference type="OrthoDB" id="9181871at2"/>
<evidence type="ECO:0000256" key="3">
    <source>
        <dbReference type="ARBA" id="ARBA00022448"/>
    </source>
</evidence>
<evidence type="ECO:0000256" key="1">
    <source>
        <dbReference type="ARBA" id="ARBA00004533"/>
    </source>
</evidence>
<reference evidence="12 13" key="1">
    <citation type="submission" date="2017-02" db="EMBL/GenBank/DDBJ databases">
        <authorList>
            <person name="Peterson S.W."/>
        </authorList>
    </citation>
    <scope>NUCLEOTIDE SEQUENCE [LARGE SCALE GENOMIC DNA]</scope>
    <source>
        <strain evidence="12 13">DSM 21749</strain>
    </source>
</reference>
<evidence type="ECO:0000256" key="5">
    <source>
        <dbReference type="ARBA" id="ARBA00022519"/>
    </source>
</evidence>